<reference evidence="3" key="1">
    <citation type="journal article" date="2019" name="Int. J. Syst. Evol. Microbiol.">
        <title>The Global Catalogue of Microorganisms (GCM) 10K type strain sequencing project: providing services to taxonomists for standard genome sequencing and annotation.</title>
        <authorList>
            <consortium name="The Broad Institute Genomics Platform"/>
            <consortium name="The Broad Institute Genome Sequencing Center for Infectious Disease"/>
            <person name="Wu L."/>
            <person name="Ma J."/>
        </authorList>
    </citation>
    <scope>NUCLEOTIDE SEQUENCE [LARGE SCALE GENOMIC DNA]</scope>
    <source>
        <strain evidence="3">XZYJT-10</strain>
    </source>
</reference>
<feature type="transmembrane region" description="Helical" evidence="1">
    <location>
        <begin position="206"/>
        <end position="224"/>
    </location>
</feature>
<gene>
    <name evidence="2" type="ORF">ACFQS1_26550</name>
</gene>
<dbReference type="RefSeq" id="WP_378973316.1">
    <property type="nucleotide sequence ID" value="NZ_JBHTBJ010000023.1"/>
</dbReference>
<dbReference type="EMBL" id="JBHTBJ010000023">
    <property type="protein sequence ID" value="MFC7277570.1"/>
    <property type="molecule type" value="Genomic_DNA"/>
</dbReference>
<dbReference type="Proteomes" id="UP001596548">
    <property type="component" value="Unassembled WGS sequence"/>
</dbReference>
<organism evidence="2 3">
    <name type="scientific">Paractinoplanes rhizophilus</name>
    <dbReference type="NCBI Taxonomy" id="1416877"/>
    <lineage>
        <taxon>Bacteria</taxon>
        <taxon>Bacillati</taxon>
        <taxon>Actinomycetota</taxon>
        <taxon>Actinomycetes</taxon>
        <taxon>Micromonosporales</taxon>
        <taxon>Micromonosporaceae</taxon>
        <taxon>Paractinoplanes</taxon>
    </lineage>
</organism>
<comment type="caution">
    <text evidence="2">The sequence shown here is derived from an EMBL/GenBank/DDBJ whole genome shotgun (WGS) entry which is preliminary data.</text>
</comment>
<feature type="transmembrane region" description="Helical" evidence="1">
    <location>
        <begin position="173"/>
        <end position="194"/>
    </location>
</feature>
<feature type="transmembrane region" description="Helical" evidence="1">
    <location>
        <begin position="123"/>
        <end position="140"/>
    </location>
</feature>
<feature type="transmembrane region" description="Helical" evidence="1">
    <location>
        <begin position="315"/>
        <end position="335"/>
    </location>
</feature>
<keyword evidence="1" id="KW-0812">Transmembrane</keyword>
<feature type="transmembrane region" description="Helical" evidence="1">
    <location>
        <begin position="146"/>
        <end position="166"/>
    </location>
</feature>
<evidence type="ECO:0000256" key="1">
    <source>
        <dbReference type="SAM" id="Phobius"/>
    </source>
</evidence>
<keyword evidence="3" id="KW-1185">Reference proteome</keyword>
<keyword evidence="1" id="KW-1133">Transmembrane helix</keyword>
<sequence>MSAALRLSRWLVVRAARRWPGDMSREWLAELEVLRAEPAKALSFALSLAVSPAVEALGQEPVARVESWARSLAASIGVPLLAAMLFNGVHLAQHHAGPAGGAAALAAAATLMAALARRISGHIVVMGATTFAFLLAGNRIQYMPYMGWADILPAVAVWTMGTLISARLRRLPAIAGTLITLELATIAGSLHAAIRLGIDLRSAAAWFPLSLAPGGAVTFGPAFPGYQASELLLGNASAMAGPMLLCSIFVLARSVPARSAESRTRRVTFEIPLGVGATLAAQTACEMFRRLPPAVAPDRLIDNTGVFGFGFAAHLPGQILIALIAGLLAAQLGALRRV</sequence>
<proteinExistence type="predicted"/>
<evidence type="ECO:0000313" key="2">
    <source>
        <dbReference type="EMBL" id="MFC7277570.1"/>
    </source>
</evidence>
<name>A0ABW2HWT8_9ACTN</name>
<protein>
    <submittedName>
        <fullName evidence="2">Uncharacterized protein</fullName>
    </submittedName>
</protein>
<evidence type="ECO:0000313" key="3">
    <source>
        <dbReference type="Proteomes" id="UP001596548"/>
    </source>
</evidence>
<keyword evidence="1" id="KW-0472">Membrane</keyword>
<feature type="transmembrane region" description="Helical" evidence="1">
    <location>
        <begin position="231"/>
        <end position="252"/>
    </location>
</feature>
<accession>A0ABW2HWT8</accession>